<dbReference type="NCBIfam" id="TIGR01785">
    <property type="entry name" value="TonB-hemin"/>
    <property type="match status" value="1"/>
</dbReference>
<keyword evidence="3 8" id="KW-1134">Transmembrane beta strand</keyword>
<evidence type="ECO:0000256" key="10">
    <source>
        <dbReference type="SAM" id="SignalP"/>
    </source>
</evidence>
<dbReference type="InterPro" id="IPR000531">
    <property type="entry name" value="Beta-barrel_TonB"/>
</dbReference>
<evidence type="ECO:0000256" key="1">
    <source>
        <dbReference type="ARBA" id="ARBA00004571"/>
    </source>
</evidence>
<dbReference type="Gene3D" id="2.40.170.20">
    <property type="entry name" value="TonB-dependent receptor, beta-barrel domain"/>
    <property type="match status" value="1"/>
</dbReference>
<evidence type="ECO:0000256" key="7">
    <source>
        <dbReference type="ARBA" id="ARBA00023237"/>
    </source>
</evidence>
<name>A0A3S8U2A1_9RHOB</name>
<proteinExistence type="inferred from homology"/>
<reference evidence="13 14" key="1">
    <citation type="submission" date="2018-12" db="EMBL/GenBank/DDBJ databases">
        <title>Complete genome sequencing of Tabrizicola sp. K13M18.</title>
        <authorList>
            <person name="Bae J.-W."/>
        </authorList>
    </citation>
    <scope>NUCLEOTIDE SEQUENCE [LARGE SCALE GENOMIC DNA]</scope>
    <source>
        <strain evidence="13 14">K13M18</strain>
    </source>
</reference>
<evidence type="ECO:0000256" key="2">
    <source>
        <dbReference type="ARBA" id="ARBA00022448"/>
    </source>
</evidence>
<dbReference type="PROSITE" id="PS52016">
    <property type="entry name" value="TONB_DEPENDENT_REC_3"/>
    <property type="match status" value="1"/>
</dbReference>
<gene>
    <name evidence="13" type="ORF">EI545_02110</name>
</gene>
<feature type="domain" description="TonB-dependent receptor plug" evidence="12">
    <location>
        <begin position="67"/>
        <end position="179"/>
    </location>
</feature>
<dbReference type="SUPFAM" id="SSF56935">
    <property type="entry name" value="Porins"/>
    <property type="match status" value="1"/>
</dbReference>
<dbReference type="EMBL" id="CP034328">
    <property type="protein sequence ID" value="AZL57742.1"/>
    <property type="molecule type" value="Genomic_DNA"/>
</dbReference>
<comment type="similarity">
    <text evidence="8 9">Belongs to the TonB-dependent receptor family.</text>
</comment>
<evidence type="ECO:0000259" key="11">
    <source>
        <dbReference type="Pfam" id="PF00593"/>
    </source>
</evidence>
<feature type="chain" id="PRO_5019165457" evidence="10">
    <location>
        <begin position="43"/>
        <end position="712"/>
    </location>
</feature>
<dbReference type="AlphaFoldDB" id="A0A3S8U2A1"/>
<accession>A0A3S8U2A1</accession>
<evidence type="ECO:0000313" key="13">
    <source>
        <dbReference type="EMBL" id="AZL57742.1"/>
    </source>
</evidence>
<dbReference type="PANTHER" id="PTHR30069:SF56">
    <property type="entry name" value="TONB-DEPENDENT HEME RECEPTOR A"/>
    <property type="match status" value="1"/>
</dbReference>
<keyword evidence="13" id="KW-0675">Receptor</keyword>
<keyword evidence="10" id="KW-0732">Signal</keyword>
<dbReference type="Gene3D" id="2.170.130.10">
    <property type="entry name" value="TonB-dependent receptor, plug domain"/>
    <property type="match status" value="1"/>
</dbReference>
<dbReference type="Proteomes" id="UP000282002">
    <property type="component" value="Chromosome"/>
</dbReference>
<keyword evidence="2 8" id="KW-0813">Transport</keyword>
<evidence type="ECO:0000256" key="5">
    <source>
        <dbReference type="ARBA" id="ARBA00023077"/>
    </source>
</evidence>
<dbReference type="GO" id="GO:0044718">
    <property type="term" value="P:siderophore transmembrane transport"/>
    <property type="evidence" value="ECO:0007669"/>
    <property type="project" value="TreeGrafter"/>
</dbReference>
<keyword evidence="7 8" id="KW-0998">Cell outer membrane</keyword>
<evidence type="ECO:0000256" key="8">
    <source>
        <dbReference type="PROSITE-ProRule" id="PRU01360"/>
    </source>
</evidence>
<dbReference type="InterPro" id="IPR037066">
    <property type="entry name" value="Plug_dom_sf"/>
</dbReference>
<dbReference type="InterPro" id="IPR012910">
    <property type="entry name" value="Plug_dom"/>
</dbReference>
<dbReference type="CDD" id="cd01347">
    <property type="entry name" value="ligand_gated_channel"/>
    <property type="match status" value="1"/>
</dbReference>
<comment type="subcellular location">
    <subcellularLocation>
        <location evidence="1 8">Cell outer membrane</location>
        <topology evidence="1 8">Multi-pass membrane protein</topology>
    </subcellularLocation>
</comment>
<dbReference type="PANTHER" id="PTHR30069">
    <property type="entry name" value="TONB-DEPENDENT OUTER MEMBRANE RECEPTOR"/>
    <property type="match status" value="1"/>
</dbReference>
<evidence type="ECO:0000256" key="4">
    <source>
        <dbReference type="ARBA" id="ARBA00022692"/>
    </source>
</evidence>
<dbReference type="OrthoDB" id="9796221at2"/>
<dbReference type="InterPro" id="IPR039426">
    <property type="entry name" value="TonB-dep_rcpt-like"/>
</dbReference>
<dbReference type="InterPro" id="IPR036942">
    <property type="entry name" value="Beta-barrel_TonB_sf"/>
</dbReference>
<feature type="domain" description="TonB-dependent receptor-like beta-barrel" evidence="11">
    <location>
        <begin position="267"/>
        <end position="683"/>
    </location>
</feature>
<organism evidence="13 14">
    <name type="scientific">Tabrizicola piscis</name>
    <dbReference type="NCBI Taxonomy" id="2494374"/>
    <lineage>
        <taxon>Bacteria</taxon>
        <taxon>Pseudomonadati</taxon>
        <taxon>Pseudomonadota</taxon>
        <taxon>Alphaproteobacteria</taxon>
        <taxon>Rhodobacterales</taxon>
        <taxon>Paracoccaceae</taxon>
        <taxon>Tabrizicola</taxon>
    </lineage>
</organism>
<dbReference type="GO" id="GO:0015232">
    <property type="term" value="F:heme transmembrane transporter activity"/>
    <property type="evidence" value="ECO:0007669"/>
    <property type="project" value="InterPro"/>
</dbReference>
<evidence type="ECO:0000256" key="6">
    <source>
        <dbReference type="ARBA" id="ARBA00023136"/>
    </source>
</evidence>
<keyword evidence="4 8" id="KW-0812">Transmembrane</keyword>
<evidence type="ECO:0000313" key="14">
    <source>
        <dbReference type="Proteomes" id="UP000282002"/>
    </source>
</evidence>
<sequence length="712" mass="75292">MASPSADPSLEGATMSIRLPAPRACLLSTVTILALGASPAAAQDQAEGVFQMLGRIIFGTGTARVAIDTPQAVTALEQEDLDRKQAGSIGDILKGVPGAQAAGATSRPMGQAFNIRGIGNTEQTASEERIKVVVDGAPKFFEAYRLGSFFADPELFKRVEILRGPASSTLYGSGTIGGVVAFTTKDASDFLAEGETTALRFKGSYATNGEGTGIGVISAHRAGNAEFLAALNASTDNAMEDGSGTRLEAGDVETTSALLKGKWTLGDDGDQDLTLSFARTDGFLNDGPVDQTTGTAGFGTHDLSVLDDTLTATWHHGVAANDLIDLTVQLSYGKTDTSKRDFSLAFACAPGRSAVLCDSDYGYETTSLKIENLADLSTGAWENYLTTGLQLSRQERTATSIVGPLGFHPEGRDERLGLYAQGEFVWNDRLTLIPGLRVDFGDRTPSAATIAAGGTSVEDSALSAKLSMMYKLSDAVSVFGTLASTERMPTLDELYSAENGQTPSLNLEKEEARTVELGATFQREGLLADGDSLLLKTTFFHNDLTNLIISNTDAGAGAPRFANVRSAKIWGGELEASYDADWWFASMAYSNVKSRDGGTGRQLQDTPAANVALTLGAKLPDRGLTLGWKAYYYDGITNYTTGTDTVNAIGSSDSFDTHDLFVTWGPSTGVLEGFAVNLTVENVFDATYKPSLMRENAPGLNAKLSVSKSVTW</sequence>
<dbReference type="RefSeq" id="WP_125323943.1">
    <property type="nucleotide sequence ID" value="NZ_CP034328.1"/>
</dbReference>
<dbReference type="GO" id="GO:0009279">
    <property type="term" value="C:cell outer membrane"/>
    <property type="evidence" value="ECO:0007669"/>
    <property type="project" value="UniProtKB-SubCell"/>
</dbReference>
<keyword evidence="5 9" id="KW-0798">TonB box</keyword>
<evidence type="ECO:0000259" key="12">
    <source>
        <dbReference type="Pfam" id="PF07715"/>
    </source>
</evidence>
<protein>
    <submittedName>
        <fullName evidence="13">TonB-dependent receptor</fullName>
    </submittedName>
</protein>
<keyword evidence="6 8" id="KW-0472">Membrane</keyword>
<dbReference type="GO" id="GO:0015344">
    <property type="term" value="F:siderophore uptake transmembrane transporter activity"/>
    <property type="evidence" value="ECO:0007669"/>
    <property type="project" value="TreeGrafter"/>
</dbReference>
<feature type="signal peptide" evidence="10">
    <location>
        <begin position="1"/>
        <end position="42"/>
    </location>
</feature>
<keyword evidence="14" id="KW-1185">Reference proteome</keyword>
<evidence type="ECO:0000256" key="9">
    <source>
        <dbReference type="RuleBase" id="RU003357"/>
    </source>
</evidence>
<dbReference type="Pfam" id="PF07715">
    <property type="entry name" value="Plug"/>
    <property type="match status" value="1"/>
</dbReference>
<dbReference type="InterPro" id="IPR011276">
    <property type="entry name" value="TonB_haem/Hb_rcpt"/>
</dbReference>
<evidence type="ECO:0000256" key="3">
    <source>
        <dbReference type="ARBA" id="ARBA00022452"/>
    </source>
</evidence>
<dbReference type="Pfam" id="PF00593">
    <property type="entry name" value="TonB_dep_Rec_b-barrel"/>
    <property type="match status" value="1"/>
</dbReference>
<dbReference type="KEGG" id="taw:EI545_02110"/>